<dbReference type="FunFam" id="3.20.20.70:FF:000104">
    <property type="entry name" value="Thiamine biosynthetic bifunctional enzyme"/>
    <property type="match status" value="1"/>
</dbReference>
<dbReference type="EMBL" id="LFIV01000215">
    <property type="protein sequence ID" value="KZL65538.1"/>
    <property type="molecule type" value="Genomic_DNA"/>
</dbReference>
<keyword evidence="10" id="KW-0067">ATP-binding</keyword>
<feature type="domain" description="Thiamine phosphate synthase/TenI" evidence="18">
    <location>
        <begin position="10"/>
        <end position="219"/>
    </location>
</feature>
<comment type="similarity">
    <text evidence="17">In the N-terminal section; belongs to the thiamine-phosphate synthase family.</text>
</comment>
<keyword evidence="7" id="KW-0479">Metal-binding</keyword>
<keyword evidence="12" id="KW-0784">Thiamine biosynthesis</keyword>
<dbReference type="GO" id="GO:0005737">
    <property type="term" value="C:cytoplasm"/>
    <property type="evidence" value="ECO:0007669"/>
    <property type="project" value="TreeGrafter"/>
</dbReference>
<comment type="pathway">
    <text evidence="4">Cofactor biosynthesis; thiamine diphosphate biosynthesis; 4-methyl-5-(2-phosphoethyl)-thiazole from 5-(2-hydroxyethyl)-4-methylthiazole: step 1/1.</text>
</comment>
<dbReference type="PRINTS" id="PR01099">
    <property type="entry name" value="HYETHTZKNASE"/>
</dbReference>
<dbReference type="GO" id="GO:0004789">
    <property type="term" value="F:thiamine-phosphate diphosphorylase activity"/>
    <property type="evidence" value="ECO:0007669"/>
    <property type="project" value="UniProtKB-EC"/>
</dbReference>
<evidence type="ECO:0000259" key="18">
    <source>
        <dbReference type="Pfam" id="PF02581"/>
    </source>
</evidence>
<comment type="catalytic activity">
    <reaction evidence="13">
        <text>4-methyl-5-(2-phosphooxyethyl)-thiazole + 4-amino-2-methyl-5-(diphosphooxymethyl)pyrimidine + H(+) = thiamine phosphate + diphosphate</text>
        <dbReference type="Rhea" id="RHEA:22328"/>
        <dbReference type="ChEBI" id="CHEBI:15378"/>
        <dbReference type="ChEBI" id="CHEBI:33019"/>
        <dbReference type="ChEBI" id="CHEBI:37575"/>
        <dbReference type="ChEBI" id="CHEBI:57841"/>
        <dbReference type="ChEBI" id="CHEBI:58296"/>
        <dbReference type="EC" id="2.5.1.3"/>
    </reaction>
</comment>
<comment type="pathway">
    <text evidence="5">Cofactor biosynthesis; thiamine diphosphate biosynthesis; thiamine phosphate from 4-amino-2-methyl-5-diphosphomethylpyrimidine and 4-methyl-5-(2-phosphoethyl)-thiazole: step 1/1.</text>
</comment>
<dbReference type="InterPro" id="IPR022998">
    <property type="entry name" value="ThiamineP_synth_TenI"/>
</dbReference>
<organism evidence="19 20">
    <name type="scientific">Colletotrichum tofieldiae</name>
    <dbReference type="NCBI Taxonomy" id="708197"/>
    <lineage>
        <taxon>Eukaryota</taxon>
        <taxon>Fungi</taxon>
        <taxon>Dikarya</taxon>
        <taxon>Ascomycota</taxon>
        <taxon>Pezizomycotina</taxon>
        <taxon>Sordariomycetes</taxon>
        <taxon>Hypocreomycetidae</taxon>
        <taxon>Glomerellales</taxon>
        <taxon>Glomerellaceae</taxon>
        <taxon>Colletotrichum</taxon>
        <taxon>Colletotrichum spaethianum species complex</taxon>
    </lineage>
</organism>
<evidence type="ECO:0000256" key="2">
    <source>
        <dbReference type="ARBA" id="ARBA00001946"/>
    </source>
</evidence>
<reference evidence="19 20" key="1">
    <citation type="submission" date="2015-06" db="EMBL/GenBank/DDBJ databases">
        <title>Survival trade-offs in plant roots during colonization by closely related pathogenic and mutualistic fungi.</title>
        <authorList>
            <person name="Hacquard S."/>
            <person name="Kracher B."/>
            <person name="Hiruma K."/>
            <person name="Weinman A."/>
            <person name="Muench P."/>
            <person name="Garrido Oter R."/>
            <person name="Ver Loren van Themaat E."/>
            <person name="Dallerey J.-F."/>
            <person name="Damm U."/>
            <person name="Henrissat B."/>
            <person name="Lespinet O."/>
            <person name="Thon M."/>
            <person name="Kemen E."/>
            <person name="McHardy A.C."/>
            <person name="Schulze-Lefert P."/>
            <person name="O'Connell R.J."/>
        </authorList>
    </citation>
    <scope>NUCLEOTIDE SEQUENCE [LARGE SCALE GENOMIC DNA]</scope>
    <source>
        <strain evidence="19 20">0861</strain>
    </source>
</reference>
<evidence type="ECO:0000256" key="12">
    <source>
        <dbReference type="ARBA" id="ARBA00022977"/>
    </source>
</evidence>
<dbReference type="AlphaFoldDB" id="A0A166NCN4"/>
<dbReference type="SUPFAM" id="SSF53613">
    <property type="entry name" value="Ribokinase-like"/>
    <property type="match status" value="1"/>
</dbReference>
<dbReference type="GO" id="GO:0009229">
    <property type="term" value="P:thiamine diphosphate biosynthetic process"/>
    <property type="evidence" value="ECO:0007669"/>
    <property type="project" value="UniProtKB-UniPathway"/>
</dbReference>
<dbReference type="InterPro" id="IPR013785">
    <property type="entry name" value="Aldolase_TIM"/>
</dbReference>
<dbReference type="InterPro" id="IPR034291">
    <property type="entry name" value="TMP_synthase"/>
</dbReference>
<dbReference type="InterPro" id="IPR000417">
    <property type="entry name" value="Hyethyz_kinase"/>
</dbReference>
<dbReference type="GO" id="GO:0005524">
    <property type="term" value="F:ATP binding"/>
    <property type="evidence" value="ECO:0007669"/>
    <property type="project" value="UniProtKB-KW"/>
</dbReference>
<dbReference type="Proteomes" id="UP000076552">
    <property type="component" value="Unassembled WGS sequence"/>
</dbReference>
<dbReference type="SUPFAM" id="SSF51391">
    <property type="entry name" value="Thiamin phosphate synthase"/>
    <property type="match status" value="1"/>
</dbReference>
<dbReference type="InterPro" id="IPR029056">
    <property type="entry name" value="Ribokinase-like"/>
</dbReference>
<evidence type="ECO:0000256" key="16">
    <source>
        <dbReference type="ARBA" id="ARBA00061146"/>
    </source>
</evidence>
<keyword evidence="8" id="KW-0547">Nucleotide-binding</keyword>
<evidence type="ECO:0000256" key="9">
    <source>
        <dbReference type="ARBA" id="ARBA00022777"/>
    </source>
</evidence>
<dbReference type="PANTHER" id="PTHR20857:SF23">
    <property type="entry name" value="THIAMINE BIOSYNTHETIC BIFUNCTIONAL ENZYME"/>
    <property type="match status" value="1"/>
</dbReference>
<dbReference type="NCBIfam" id="TIGR00694">
    <property type="entry name" value="thiM"/>
    <property type="match status" value="1"/>
</dbReference>
<keyword evidence="9 19" id="KW-0418">Kinase</keyword>
<dbReference type="Gene3D" id="3.40.1190.20">
    <property type="match status" value="1"/>
</dbReference>
<dbReference type="Pfam" id="PF02581">
    <property type="entry name" value="TMP-TENI"/>
    <property type="match status" value="1"/>
</dbReference>
<evidence type="ECO:0000256" key="6">
    <source>
        <dbReference type="ARBA" id="ARBA00022679"/>
    </source>
</evidence>
<dbReference type="NCBIfam" id="TIGR00693">
    <property type="entry name" value="thiE"/>
    <property type="match status" value="1"/>
</dbReference>
<comment type="function">
    <text evidence="3">Condenses 4-methyl-5-(beta-hydroxyethyl)thiazole monophosphate (THZ-P) and 2-methyl-4-amino-5-hydroxymethyl pyrimidine pyrophosphate (HMP-PP) to form thiamine monophosphate (TMP).</text>
</comment>
<comment type="cofactor">
    <cofactor evidence="2">
        <name>Mg(2+)</name>
        <dbReference type="ChEBI" id="CHEBI:18420"/>
    </cofactor>
</comment>
<proteinExistence type="inferred from homology"/>
<dbReference type="CDD" id="cd01170">
    <property type="entry name" value="THZ_kinase"/>
    <property type="match status" value="1"/>
</dbReference>
<evidence type="ECO:0000256" key="10">
    <source>
        <dbReference type="ARBA" id="ARBA00022840"/>
    </source>
</evidence>
<dbReference type="GO" id="GO:0000287">
    <property type="term" value="F:magnesium ion binding"/>
    <property type="evidence" value="ECO:0007669"/>
    <property type="project" value="InterPro"/>
</dbReference>
<evidence type="ECO:0000256" key="1">
    <source>
        <dbReference type="ARBA" id="ARBA00001771"/>
    </source>
</evidence>
<dbReference type="FunFam" id="3.40.1190.20:FF:000042">
    <property type="entry name" value="Probable thiamine biosynthetic bifunctional enzyme"/>
    <property type="match status" value="1"/>
</dbReference>
<comment type="caution">
    <text evidence="19">The sequence shown here is derived from an EMBL/GenBank/DDBJ whole genome shotgun (WGS) entry which is preliminary data.</text>
</comment>
<dbReference type="UniPathway" id="UPA00060">
    <property type="reaction ID" value="UER00139"/>
</dbReference>
<evidence type="ECO:0000256" key="15">
    <source>
        <dbReference type="ARBA" id="ARBA00047883"/>
    </source>
</evidence>
<evidence type="ECO:0000313" key="20">
    <source>
        <dbReference type="Proteomes" id="UP000076552"/>
    </source>
</evidence>
<evidence type="ECO:0000256" key="14">
    <source>
        <dbReference type="ARBA" id="ARBA00047851"/>
    </source>
</evidence>
<keyword evidence="20" id="KW-1185">Reference proteome</keyword>
<sequence length="541" mass="56048">MPQPTVDYSLYLVTDSTPAILGDRDLASVVAAAVRGGVTVVQYRDKTSDTGALVANAKRLHAITSAAGVPLLINDRVDVALAVGCEGVHIGQDDMGEWPGSSALPELTAARRILGPDAIIGVTASTVEEALKACEDGADYLGIGTVFATSTKENTKHIIGTAGLRQILSELASAGHLQRVKTVCIGGIKPSNIQRVLYQSAPSPPPGPSLDGVALVSAIVAAPDPESESRRLLELVRASPSYRQVVSSSSPAGPPRDVDGILGRVPAVIKAVAAASPLSHNMTNLVVQNFAANVALAVGASPIMANYGEEAPDLARLGGSLVVNMGTVTPEGIANYLGALAAYNAARRPVVFDPVGAGATSVRKAAVKTILAGGYLDLIKGNEGEVATVYGQAALEQQKGVDSSSTLSHAQKARLVRDLARRERNVVLMTGATDYVSDGERTFAVENGHELLGQVTGTGCVLGTTVSAMLAAWEDDRLLAVLAGLLHFEIAAEWAAARGDVQGPGTFVPAFIDELARVRRLTVDGDLKWLSGAKVKAVDVE</sequence>
<evidence type="ECO:0000256" key="3">
    <source>
        <dbReference type="ARBA" id="ARBA00003814"/>
    </source>
</evidence>
<evidence type="ECO:0000313" key="19">
    <source>
        <dbReference type="EMBL" id="KZL65538.1"/>
    </source>
</evidence>
<evidence type="ECO:0000256" key="17">
    <source>
        <dbReference type="ARBA" id="ARBA00061283"/>
    </source>
</evidence>
<evidence type="ECO:0000256" key="5">
    <source>
        <dbReference type="ARBA" id="ARBA00005165"/>
    </source>
</evidence>
<comment type="catalytic activity">
    <reaction evidence="15">
        <text>2-[(2R,5Z)-2-carboxy-4-methylthiazol-5(2H)-ylidene]ethyl phosphate + 4-amino-2-methyl-5-(diphosphooxymethyl)pyrimidine + 2 H(+) = thiamine phosphate + CO2 + diphosphate</text>
        <dbReference type="Rhea" id="RHEA:47844"/>
        <dbReference type="ChEBI" id="CHEBI:15378"/>
        <dbReference type="ChEBI" id="CHEBI:16526"/>
        <dbReference type="ChEBI" id="CHEBI:33019"/>
        <dbReference type="ChEBI" id="CHEBI:37575"/>
        <dbReference type="ChEBI" id="CHEBI:57841"/>
        <dbReference type="ChEBI" id="CHEBI:62899"/>
        <dbReference type="EC" id="2.5.1.3"/>
    </reaction>
</comment>
<dbReference type="STRING" id="708197.A0A166NCN4"/>
<keyword evidence="11" id="KW-0460">Magnesium</keyword>
<dbReference type="Gene3D" id="3.20.20.70">
    <property type="entry name" value="Aldolase class I"/>
    <property type="match status" value="1"/>
</dbReference>
<comment type="catalytic activity">
    <reaction evidence="1">
        <text>5-(2-hydroxyethyl)-4-methylthiazole + ATP = 4-methyl-5-(2-phosphooxyethyl)-thiazole + ADP + H(+)</text>
        <dbReference type="Rhea" id="RHEA:24212"/>
        <dbReference type="ChEBI" id="CHEBI:15378"/>
        <dbReference type="ChEBI" id="CHEBI:17957"/>
        <dbReference type="ChEBI" id="CHEBI:30616"/>
        <dbReference type="ChEBI" id="CHEBI:58296"/>
        <dbReference type="ChEBI" id="CHEBI:456216"/>
        <dbReference type="EC" id="2.7.1.50"/>
    </reaction>
</comment>
<dbReference type="InterPro" id="IPR036206">
    <property type="entry name" value="ThiamineP_synth_sf"/>
</dbReference>
<name>A0A166NCN4_9PEZI</name>
<evidence type="ECO:0000256" key="13">
    <source>
        <dbReference type="ARBA" id="ARBA00047334"/>
    </source>
</evidence>
<dbReference type="Pfam" id="PF02110">
    <property type="entry name" value="HK"/>
    <property type="match status" value="1"/>
</dbReference>
<protein>
    <submittedName>
        <fullName evidence="19">Hydroxyethylthiazole kinase</fullName>
    </submittedName>
</protein>
<keyword evidence="6" id="KW-0808">Transferase</keyword>
<comment type="similarity">
    <text evidence="16">In the C-terminal section; belongs to the Thz kinase family.</text>
</comment>
<gene>
    <name evidence="19" type="ORF">CT0861_10659</name>
</gene>
<dbReference type="CDD" id="cd00564">
    <property type="entry name" value="TMP_TenI"/>
    <property type="match status" value="1"/>
</dbReference>
<evidence type="ECO:0000256" key="11">
    <source>
        <dbReference type="ARBA" id="ARBA00022842"/>
    </source>
</evidence>
<dbReference type="PANTHER" id="PTHR20857">
    <property type="entry name" value="THIAMINE-PHOSPHATE PYROPHOSPHORYLASE"/>
    <property type="match status" value="1"/>
</dbReference>
<evidence type="ECO:0000256" key="4">
    <source>
        <dbReference type="ARBA" id="ARBA00004868"/>
    </source>
</evidence>
<dbReference type="NCBIfam" id="NF006830">
    <property type="entry name" value="PRK09355.1"/>
    <property type="match status" value="1"/>
</dbReference>
<dbReference type="HAMAP" id="MF_00228">
    <property type="entry name" value="Thz_kinase"/>
    <property type="match status" value="1"/>
</dbReference>
<evidence type="ECO:0000256" key="8">
    <source>
        <dbReference type="ARBA" id="ARBA00022741"/>
    </source>
</evidence>
<dbReference type="GO" id="GO:0009228">
    <property type="term" value="P:thiamine biosynthetic process"/>
    <property type="evidence" value="ECO:0007669"/>
    <property type="project" value="UniProtKB-KW"/>
</dbReference>
<accession>A0A166NCN4</accession>
<comment type="catalytic activity">
    <reaction evidence="14">
        <text>2-(2-carboxy-4-methylthiazol-5-yl)ethyl phosphate + 4-amino-2-methyl-5-(diphosphooxymethyl)pyrimidine + 2 H(+) = thiamine phosphate + CO2 + diphosphate</text>
        <dbReference type="Rhea" id="RHEA:47848"/>
        <dbReference type="ChEBI" id="CHEBI:15378"/>
        <dbReference type="ChEBI" id="CHEBI:16526"/>
        <dbReference type="ChEBI" id="CHEBI:33019"/>
        <dbReference type="ChEBI" id="CHEBI:37575"/>
        <dbReference type="ChEBI" id="CHEBI:57841"/>
        <dbReference type="ChEBI" id="CHEBI:62890"/>
        <dbReference type="EC" id="2.5.1.3"/>
    </reaction>
</comment>
<dbReference type="HAMAP" id="MF_00097">
    <property type="entry name" value="TMP_synthase"/>
    <property type="match status" value="1"/>
</dbReference>
<evidence type="ECO:0000256" key="7">
    <source>
        <dbReference type="ARBA" id="ARBA00022723"/>
    </source>
</evidence>
<dbReference type="GO" id="GO:0004417">
    <property type="term" value="F:hydroxyethylthiazole kinase activity"/>
    <property type="evidence" value="ECO:0007669"/>
    <property type="project" value="UniProtKB-EC"/>
</dbReference>